<comment type="caution">
    <text evidence="5">The sequence shown here is derived from an EMBL/GenBank/DDBJ whole genome shotgun (WGS) entry which is preliminary data.</text>
</comment>
<evidence type="ECO:0000256" key="4">
    <source>
        <dbReference type="SAM" id="Phobius"/>
    </source>
</evidence>
<keyword evidence="2 4" id="KW-1133">Transmembrane helix</keyword>
<feature type="transmembrane region" description="Helical" evidence="4">
    <location>
        <begin position="132"/>
        <end position="150"/>
    </location>
</feature>
<accession>A0A0W0VI30</accession>
<feature type="transmembrane region" description="Helical" evidence="4">
    <location>
        <begin position="264"/>
        <end position="282"/>
    </location>
</feature>
<gene>
    <name evidence="5" type="primary">ycaD</name>
    <name evidence="5" type="ORF">Llon_1950</name>
</gene>
<feature type="transmembrane region" description="Helical" evidence="4">
    <location>
        <begin position="353"/>
        <end position="372"/>
    </location>
</feature>
<reference evidence="5 6" key="1">
    <citation type="submission" date="2015-11" db="EMBL/GenBank/DDBJ databases">
        <title>Genomic analysis of 38 Legionella species identifies large and diverse effector repertoires.</title>
        <authorList>
            <person name="Burstein D."/>
            <person name="Amaro F."/>
            <person name="Zusman T."/>
            <person name="Lifshitz Z."/>
            <person name="Cohen O."/>
            <person name="Gilbert J.A."/>
            <person name="Pupko T."/>
            <person name="Shuman H.A."/>
            <person name="Segal G."/>
        </authorList>
    </citation>
    <scope>NUCLEOTIDE SEQUENCE [LARGE SCALE GENOMIC DNA]</scope>
    <source>
        <strain evidence="5 6">ATCC 49505</strain>
    </source>
</reference>
<keyword evidence="3 4" id="KW-0472">Membrane</keyword>
<feature type="transmembrane region" description="Helical" evidence="4">
    <location>
        <begin position="288"/>
        <end position="307"/>
    </location>
</feature>
<sequence>MWLVITETIAPLVSLFVFVLGTGYFATLLALIMTLNQAPTLAVGAMTGIFYAGLVFGSFRIERFIFRVGHIRAYAAFSSTLAAICLLHGMIYSLWFWMILRFIAGFVTAGLFVVIESWLLCKSTRINRGQVLSLYMIVFYAAQSLGQFFLTFGDPATLYLFAVSSILCSLSILPLAMTHVRSPQYEEPSTLSLTKLLDYSASGLLGCFSAGLIMGAIYGLLPLFLNNVFHNKAHVAQHMFAVIMGGMLLQYPVGKLSDIIERRLVLIMIAMATILTSTAVFFLPKDTWLFFAVIALFGGLTFTIYPISIAHACDTLDTADIVAGTQSLLLAYSIGAMVGPFVAPLFMHLMDGYGLFIYFIGICLLTIPVFIMRKVHKADTPQEDPILLIPQTSPILLELDPRSGTE</sequence>
<dbReference type="STRING" id="45068.Llon_1950"/>
<dbReference type="AlphaFoldDB" id="A0A0W0VI30"/>
<dbReference type="Proteomes" id="UP000054997">
    <property type="component" value="Unassembled WGS sequence"/>
</dbReference>
<dbReference type="PATRIC" id="fig|45068.5.peg.2121"/>
<organism evidence="5 6">
    <name type="scientific">Legionella londiniensis</name>
    <dbReference type="NCBI Taxonomy" id="45068"/>
    <lineage>
        <taxon>Bacteria</taxon>
        <taxon>Pseudomonadati</taxon>
        <taxon>Pseudomonadota</taxon>
        <taxon>Gammaproteobacteria</taxon>
        <taxon>Legionellales</taxon>
        <taxon>Legionellaceae</taxon>
        <taxon>Legionella</taxon>
    </lineage>
</organism>
<evidence type="ECO:0000256" key="2">
    <source>
        <dbReference type="ARBA" id="ARBA00022989"/>
    </source>
</evidence>
<feature type="transmembrane region" description="Helical" evidence="4">
    <location>
        <begin position="41"/>
        <end position="61"/>
    </location>
</feature>
<name>A0A0W0VI30_9GAMM</name>
<dbReference type="PANTHER" id="PTHR23521:SF3">
    <property type="entry name" value="MFS TRANSPORTER"/>
    <property type="match status" value="1"/>
</dbReference>
<dbReference type="Pfam" id="PF07690">
    <property type="entry name" value="MFS_1"/>
    <property type="match status" value="1"/>
</dbReference>
<dbReference type="RefSeq" id="WP_058529922.1">
    <property type="nucleotide sequence ID" value="NZ_CAAAHZ010000001.1"/>
</dbReference>
<dbReference type="CDD" id="cd17477">
    <property type="entry name" value="MFS_YcaD_like"/>
    <property type="match status" value="1"/>
</dbReference>
<feature type="transmembrane region" description="Helical" evidence="4">
    <location>
        <begin position="73"/>
        <end position="92"/>
    </location>
</feature>
<dbReference type="OrthoDB" id="9810614at2"/>
<dbReference type="InterPro" id="IPR047200">
    <property type="entry name" value="MFS_YcaD-like"/>
</dbReference>
<feature type="transmembrane region" description="Helical" evidence="4">
    <location>
        <begin position="98"/>
        <end position="120"/>
    </location>
</feature>
<evidence type="ECO:0000256" key="1">
    <source>
        <dbReference type="ARBA" id="ARBA00022692"/>
    </source>
</evidence>
<feature type="transmembrane region" description="Helical" evidence="4">
    <location>
        <begin position="233"/>
        <end position="252"/>
    </location>
</feature>
<evidence type="ECO:0000313" key="6">
    <source>
        <dbReference type="Proteomes" id="UP000054997"/>
    </source>
</evidence>
<dbReference type="InterPro" id="IPR036259">
    <property type="entry name" value="MFS_trans_sf"/>
</dbReference>
<feature type="transmembrane region" description="Helical" evidence="4">
    <location>
        <begin position="196"/>
        <end position="221"/>
    </location>
</feature>
<feature type="transmembrane region" description="Helical" evidence="4">
    <location>
        <begin position="12"/>
        <end position="35"/>
    </location>
</feature>
<keyword evidence="1 4" id="KW-0812">Transmembrane</keyword>
<dbReference type="InterPro" id="IPR011701">
    <property type="entry name" value="MFS"/>
</dbReference>
<evidence type="ECO:0000256" key="3">
    <source>
        <dbReference type="ARBA" id="ARBA00023136"/>
    </source>
</evidence>
<feature type="transmembrane region" description="Helical" evidence="4">
    <location>
        <begin position="156"/>
        <end position="176"/>
    </location>
</feature>
<dbReference type="GO" id="GO:0022857">
    <property type="term" value="F:transmembrane transporter activity"/>
    <property type="evidence" value="ECO:0007669"/>
    <property type="project" value="InterPro"/>
</dbReference>
<evidence type="ECO:0000313" key="5">
    <source>
        <dbReference type="EMBL" id="KTD19778.1"/>
    </source>
</evidence>
<proteinExistence type="predicted"/>
<dbReference type="EMBL" id="LNYK01000033">
    <property type="protein sequence ID" value="KTD19778.1"/>
    <property type="molecule type" value="Genomic_DNA"/>
</dbReference>
<protein>
    <submittedName>
        <fullName evidence="5">Putative MFS-type transporter YcaD</fullName>
    </submittedName>
</protein>
<dbReference type="PANTHER" id="PTHR23521">
    <property type="entry name" value="TRANSPORTER MFS SUPERFAMILY"/>
    <property type="match status" value="1"/>
</dbReference>
<dbReference type="Gene3D" id="1.20.1250.20">
    <property type="entry name" value="MFS general substrate transporter like domains"/>
    <property type="match status" value="2"/>
</dbReference>
<feature type="transmembrane region" description="Helical" evidence="4">
    <location>
        <begin position="328"/>
        <end position="347"/>
    </location>
</feature>
<dbReference type="SUPFAM" id="SSF103473">
    <property type="entry name" value="MFS general substrate transporter"/>
    <property type="match status" value="1"/>
</dbReference>
<dbReference type="GO" id="GO:0005886">
    <property type="term" value="C:plasma membrane"/>
    <property type="evidence" value="ECO:0007669"/>
    <property type="project" value="TreeGrafter"/>
</dbReference>
<keyword evidence="6" id="KW-1185">Reference proteome</keyword>